<feature type="region of interest" description="Disordered" evidence="5">
    <location>
        <begin position="755"/>
        <end position="782"/>
    </location>
</feature>
<dbReference type="SMART" id="SM00181">
    <property type="entry name" value="EGF"/>
    <property type="match status" value="4"/>
</dbReference>
<keyword evidence="6" id="KW-0472">Membrane</keyword>
<evidence type="ECO:0000256" key="1">
    <source>
        <dbReference type="ARBA" id="ARBA00022536"/>
    </source>
</evidence>
<gene>
    <name evidence="10" type="ORF">ACHAW5_000722</name>
</gene>
<feature type="domain" description="EGF-like" evidence="9">
    <location>
        <begin position="262"/>
        <end position="338"/>
    </location>
</feature>
<keyword evidence="3" id="KW-0677">Repeat</keyword>
<feature type="region of interest" description="Disordered" evidence="5">
    <location>
        <begin position="921"/>
        <end position="1024"/>
    </location>
</feature>
<dbReference type="Pfam" id="PF07645">
    <property type="entry name" value="EGF_CA"/>
    <property type="match status" value="2"/>
</dbReference>
<evidence type="ECO:0000259" key="8">
    <source>
        <dbReference type="SMART" id="SM00179"/>
    </source>
</evidence>
<keyword evidence="2 7" id="KW-0732">Signal</keyword>
<evidence type="ECO:0000256" key="7">
    <source>
        <dbReference type="SAM" id="SignalP"/>
    </source>
</evidence>
<sequence length="1024" mass="110423">MMPSKRRHQRLANTPPLIAAIAALLLAPSIVAANDGGRPRQRCERLATSLTYSQDSAPADVSAILRVVVEKINRDVTGVVDVEVGWSGAELHRRVGERIVRCTVTRLAGSAGGRPRDDDDHAAPAVVIDERGREVVTQCFEVPFSILDVDECSVPPTNPMAHRCPPPAVCVNTLGSYECACPSSALDSAFFYNEPGSDGVLPEKFWEDLDADARGDPWDSSLGSSGSSTCPGLPSTRGCCDDDGHSGEGSACRSSFHCPIDPCAADRRREDVVVETGDDDGTTITITRRGSRASDGTATSASACDPNALCERTTSPLSRPNFACICPPGLMGNGRPCGDGRRGREPKVKYDGRTPTEETARALESGAICGCREPTMDACDGFPKCPGKHEMCAVDTKTSAPHCTCRDGYVRDPDYGCVDENPPLLRLRPDPVHGTDPDTGVTHLSQGDRYEEHGIDVIDDNAEEYLRSLKIAYSRPLPQGCLLEMGEFTVEYTVATPWTTPNFVKATRTVVIDNVDECRIGEGTGVVGANCPELVAMCDYDAGASCRDEIGTYSCVCPNGTEGDGFRAIPRLRPDGKGGYAGAMVPRGYGGGTGCRDTSEPVIEILGPNPKRFRVARTSGIRGIIRVDGEYEEESNARVEALIAEQRSAYASDIRAIIKATFGAELCATRSNRNVRPVDCVRAEDHTYKGIVDLTSRVSVGDPVGVDARPHQWKVPYNVVDDAGNKAKTVWRDIIVEEVDIEDFEKMAMHDELESHVGEENSSMDVTSTKEGTRNEPSPQQVCPSCNPCNCNNDQPKQHRANGGGDGMLSPSECMVMCNDKLAAAEMARTSDKTCSPTFREGGSGHSDHRVIQKFLVFLEGLMGPSAMMLLFLGCFVATVLYVVQRAFTALFISSGPHTRTYYHTLEDDERERAMMRNVSYYRSPTPSSNGNHQSPGSASTASGPRPPPTGSMSLQRNGIFSMRNNRTDGTPLHPQQQQERANSSPFHSSDGTGNIYQSASPITPLRNVNPSPGSQGKGRSPYA</sequence>
<dbReference type="PANTHER" id="PTHR24039">
    <property type="entry name" value="FIBRILLIN-RELATED"/>
    <property type="match status" value="1"/>
</dbReference>
<keyword evidence="4" id="KW-1015">Disulfide bond</keyword>
<dbReference type="SUPFAM" id="SSF57184">
    <property type="entry name" value="Growth factor receptor domain"/>
    <property type="match status" value="1"/>
</dbReference>
<dbReference type="Proteomes" id="UP001530315">
    <property type="component" value="Unassembled WGS sequence"/>
</dbReference>
<evidence type="ECO:0000256" key="4">
    <source>
        <dbReference type="ARBA" id="ARBA00023157"/>
    </source>
</evidence>
<evidence type="ECO:0000313" key="11">
    <source>
        <dbReference type="Proteomes" id="UP001530315"/>
    </source>
</evidence>
<feature type="domain" description="EGF-like" evidence="9">
    <location>
        <begin position="530"/>
        <end position="567"/>
    </location>
</feature>
<protein>
    <recommendedName>
        <fullName evidence="12">EGF-like domain-containing protein</fullName>
    </recommendedName>
</protein>
<feature type="compositionally biased region" description="Basic and acidic residues" evidence="5">
    <location>
        <begin position="338"/>
        <end position="356"/>
    </location>
</feature>
<dbReference type="InterPro" id="IPR000152">
    <property type="entry name" value="EGF-type_Asp/Asn_hydroxyl_site"/>
</dbReference>
<dbReference type="SMART" id="SM00179">
    <property type="entry name" value="EGF_CA"/>
    <property type="match status" value="2"/>
</dbReference>
<dbReference type="CDD" id="cd00054">
    <property type="entry name" value="EGF_CA"/>
    <property type="match status" value="1"/>
</dbReference>
<dbReference type="InterPro" id="IPR009030">
    <property type="entry name" value="Growth_fac_rcpt_cys_sf"/>
</dbReference>
<dbReference type="PROSITE" id="PS00010">
    <property type="entry name" value="ASX_HYDROXYL"/>
    <property type="match status" value="2"/>
</dbReference>
<organism evidence="10 11">
    <name type="scientific">Stephanodiscus triporus</name>
    <dbReference type="NCBI Taxonomy" id="2934178"/>
    <lineage>
        <taxon>Eukaryota</taxon>
        <taxon>Sar</taxon>
        <taxon>Stramenopiles</taxon>
        <taxon>Ochrophyta</taxon>
        <taxon>Bacillariophyta</taxon>
        <taxon>Coscinodiscophyceae</taxon>
        <taxon>Thalassiosirophycidae</taxon>
        <taxon>Stephanodiscales</taxon>
        <taxon>Stephanodiscaceae</taxon>
        <taxon>Stephanodiscus</taxon>
    </lineage>
</organism>
<feature type="domain" description="EGF-like" evidence="9">
    <location>
        <begin position="378"/>
        <end position="418"/>
    </location>
</feature>
<evidence type="ECO:0000259" key="9">
    <source>
        <dbReference type="SMART" id="SM00181"/>
    </source>
</evidence>
<feature type="transmembrane region" description="Helical" evidence="6">
    <location>
        <begin position="862"/>
        <end position="884"/>
    </location>
</feature>
<feature type="domain" description="EGF-like calcium-binding" evidence="8">
    <location>
        <begin position="148"/>
        <end position="191"/>
    </location>
</feature>
<keyword evidence="6" id="KW-1133">Transmembrane helix</keyword>
<feature type="signal peptide" evidence="7">
    <location>
        <begin position="1"/>
        <end position="33"/>
    </location>
</feature>
<evidence type="ECO:0008006" key="12">
    <source>
        <dbReference type="Google" id="ProtNLM"/>
    </source>
</evidence>
<dbReference type="PROSITE" id="PS01187">
    <property type="entry name" value="EGF_CA"/>
    <property type="match status" value="1"/>
</dbReference>
<dbReference type="InterPro" id="IPR001881">
    <property type="entry name" value="EGF-like_Ca-bd_dom"/>
</dbReference>
<feature type="compositionally biased region" description="Polar residues" evidence="5">
    <location>
        <begin position="921"/>
        <end position="943"/>
    </location>
</feature>
<evidence type="ECO:0000256" key="5">
    <source>
        <dbReference type="SAM" id="MobiDB-lite"/>
    </source>
</evidence>
<keyword evidence="11" id="KW-1185">Reference proteome</keyword>
<evidence type="ECO:0000313" key="10">
    <source>
        <dbReference type="EMBL" id="KAL3769850.1"/>
    </source>
</evidence>
<feature type="chain" id="PRO_5044819376" description="EGF-like domain-containing protein" evidence="7">
    <location>
        <begin position="34"/>
        <end position="1024"/>
    </location>
</feature>
<feature type="domain" description="EGF-like" evidence="9">
    <location>
        <begin position="151"/>
        <end position="192"/>
    </location>
</feature>
<dbReference type="PANTHER" id="PTHR24039:SF58">
    <property type="entry name" value="EGF-LIKE DOMAIN-CONTAINING PROTEIN"/>
    <property type="match status" value="1"/>
</dbReference>
<proteinExistence type="predicted"/>
<dbReference type="EMBL" id="JALLAZ020001644">
    <property type="protein sequence ID" value="KAL3769850.1"/>
    <property type="molecule type" value="Genomic_DNA"/>
</dbReference>
<name>A0ABD3N131_9STRA</name>
<evidence type="ECO:0000256" key="3">
    <source>
        <dbReference type="ARBA" id="ARBA00022737"/>
    </source>
</evidence>
<evidence type="ECO:0000256" key="6">
    <source>
        <dbReference type="SAM" id="Phobius"/>
    </source>
</evidence>
<keyword evidence="1" id="KW-0245">EGF-like domain</keyword>
<dbReference type="AlphaFoldDB" id="A0ABD3N131"/>
<feature type="compositionally biased region" description="Polar residues" evidence="5">
    <location>
        <begin position="951"/>
        <end position="1015"/>
    </location>
</feature>
<feature type="domain" description="EGF-like calcium-binding" evidence="8">
    <location>
        <begin position="514"/>
        <end position="569"/>
    </location>
</feature>
<feature type="region of interest" description="Disordered" evidence="5">
    <location>
        <begin position="337"/>
        <end position="356"/>
    </location>
</feature>
<comment type="caution">
    <text evidence="10">The sequence shown here is derived from an EMBL/GenBank/DDBJ whole genome shotgun (WGS) entry which is preliminary data.</text>
</comment>
<accession>A0ABD3N131</accession>
<dbReference type="Gene3D" id="2.10.25.10">
    <property type="entry name" value="Laminin"/>
    <property type="match status" value="2"/>
</dbReference>
<dbReference type="InterPro" id="IPR018097">
    <property type="entry name" value="EGF_Ca-bd_CS"/>
</dbReference>
<evidence type="ECO:0000256" key="2">
    <source>
        <dbReference type="ARBA" id="ARBA00022729"/>
    </source>
</evidence>
<reference evidence="10 11" key="1">
    <citation type="submission" date="2024-10" db="EMBL/GenBank/DDBJ databases">
        <title>Updated reference genomes for cyclostephanoid diatoms.</title>
        <authorList>
            <person name="Roberts W.R."/>
            <person name="Alverson A.J."/>
        </authorList>
    </citation>
    <scope>NUCLEOTIDE SEQUENCE [LARGE SCALE GENOMIC DNA]</scope>
    <source>
        <strain evidence="10 11">AJA276-08</strain>
    </source>
</reference>
<feature type="compositionally biased region" description="Polar residues" evidence="5">
    <location>
        <begin position="760"/>
        <end position="778"/>
    </location>
</feature>
<dbReference type="InterPro" id="IPR000742">
    <property type="entry name" value="EGF"/>
</dbReference>
<dbReference type="InterPro" id="IPR049883">
    <property type="entry name" value="NOTCH1_EGF-like"/>
</dbReference>
<keyword evidence="6" id="KW-0812">Transmembrane</keyword>